<evidence type="ECO:0000256" key="9">
    <source>
        <dbReference type="RuleBase" id="RU369079"/>
    </source>
</evidence>
<evidence type="ECO:0000256" key="1">
    <source>
        <dbReference type="ARBA" id="ARBA00004429"/>
    </source>
</evidence>
<keyword evidence="7 9" id="KW-0472">Membrane</keyword>
<dbReference type="OrthoDB" id="4964541at2"/>
<evidence type="ECO:0000259" key="10">
    <source>
        <dbReference type="Pfam" id="PF04290"/>
    </source>
</evidence>
<dbReference type="InterPro" id="IPR055348">
    <property type="entry name" value="DctQ"/>
</dbReference>
<feature type="transmembrane region" description="Helical" evidence="9">
    <location>
        <begin position="44"/>
        <end position="64"/>
    </location>
</feature>
<reference evidence="12" key="1">
    <citation type="submission" date="2017-05" db="EMBL/GenBank/DDBJ databases">
        <authorList>
            <person name="Rodrigo-Torres L."/>
            <person name="Arahal R. D."/>
            <person name="Lucena T."/>
        </authorList>
    </citation>
    <scope>NUCLEOTIDE SEQUENCE [LARGE SCALE GENOMIC DNA]</scope>
    <source>
        <strain evidence="12">CECT 8899</strain>
    </source>
</reference>
<sequence length="176" mass="19232">MIGTISDWINRATFFVAALLLIFLVALVILAVVMRYAIGQPLVYSYDLSTLLFAWTVFLGLSLAEHKGAHLSIIRPEDFVGPRTGRAIEIVRLTALLAISLGTLWFGVKLLGRAVMVIPSMRISIGWLYASLPIGFGLLSIEYFLKLLIAFSKRGGAPRALAAPQTGHATLFKDSK</sequence>
<dbReference type="PANTHER" id="PTHR35011:SF2">
    <property type="entry name" value="2,3-DIKETO-L-GULONATE TRAP TRANSPORTER SMALL PERMEASE PROTEIN YIAM"/>
    <property type="match status" value="1"/>
</dbReference>
<protein>
    <recommendedName>
        <fullName evidence="9">TRAP transporter small permease protein</fullName>
    </recommendedName>
</protein>
<evidence type="ECO:0000256" key="3">
    <source>
        <dbReference type="ARBA" id="ARBA00022475"/>
    </source>
</evidence>
<feature type="domain" description="Tripartite ATP-independent periplasmic transporters DctQ component" evidence="10">
    <location>
        <begin position="24"/>
        <end position="147"/>
    </location>
</feature>
<gene>
    <name evidence="11" type="ORF">LOM8899_03933</name>
</gene>
<evidence type="ECO:0000256" key="7">
    <source>
        <dbReference type="ARBA" id="ARBA00023136"/>
    </source>
</evidence>
<comment type="similarity">
    <text evidence="8 9">Belongs to the TRAP transporter small permease family.</text>
</comment>
<comment type="function">
    <text evidence="9">Part of the tripartite ATP-independent periplasmic (TRAP) transport system.</text>
</comment>
<keyword evidence="6 9" id="KW-1133">Transmembrane helix</keyword>
<evidence type="ECO:0000256" key="4">
    <source>
        <dbReference type="ARBA" id="ARBA00022519"/>
    </source>
</evidence>
<dbReference type="Proteomes" id="UP000201613">
    <property type="component" value="Unassembled WGS sequence"/>
</dbReference>
<evidence type="ECO:0000256" key="5">
    <source>
        <dbReference type="ARBA" id="ARBA00022692"/>
    </source>
</evidence>
<keyword evidence="12" id="KW-1185">Reference proteome</keyword>
<organism evidence="11 12">
    <name type="scientific">Flavimaricola marinus</name>
    <dbReference type="NCBI Taxonomy" id="1819565"/>
    <lineage>
        <taxon>Bacteria</taxon>
        <taxon>Pseudomonadati</taxon>
        <taxon>Pseudomonadota</taxon>
        <taxon>Alphaproteobacteria</taxon>
        <taxon>Rhodobacterales</taxon>
        <taxon>Paracoccaceae</taxon>
        <taxon>Flavimaricola</taxon>
    </lineage>
</organism>
<feature type="transmembrane region" description="Helical" evidence="9">
    <location>
        <begin position="12"/>
        <end position="38"/>
    </location>
</feature>
<comment type="subunit">
    <text evidence="9">The complex comprises the extracytoplasmic solute receptor protein and the two transmembrane proteins.</text>
</comment>
<keyword evidence="5 9" id="KW-0812">Transmembrane</keyword>
<accession>A0A238LJC8</accession>
<dbReference type="RefSeq" id="WP_093993942.1">
    <property type="nucleotide sequence ID" value="NZ_FXZK01000012.1"/>
</dbReference>
<dbReference type="EMBL" id="FXZK01000012">
    <property type="protein sequence ID" value="SMY09761.1"/>
    <property type="molecule type" value="Genomic_DNA"/>
</dbReference>
<evidence type="ECO:0000256" key="6">
    <source>
        <dbReference type="ARBA" id="ARBA00022989"/>
    </source>
</evidence>
<evidence type="ECO:0000256" key="8">
    <source>
        <dbReference type="ARBA" id="ARBA00038436"/>
    </source>
</evidence>
<dbReference type="AlphaFoldDB" id="A0A238LJC8"/>
<dbReference type="GO" id="GO:0005886">
    <property type="term" value="C:plasma membrane"/>
    <property type="evidence" value="ECO:0007669"/>
    <property type="project" value="UniProtKB-SubCell"/>
</dbReference>
<dbReference type="InterPro" id="IPR007387">
    <property type="entry name" value="TRAP_DctQ"/>
</dbReference>
<comment type="subcellular location">
    <subcellularLocation>
        <location evidence="1 9">Cell inner membrane</location>
        <topology evidence="1 9">Multi-pass membrane protein</topology>
    </subcellularLocation>
</comment>
<dbReference type="Pfam" id="PF04290">
    <property type="entry name" value="DctQ"/>
    <property type="match status" value="1"/>
</dbReference>
<evidence type="ECO:0000313" key="12">
    <source>
        <dbReference type="Proteomes" id="UP000201613"/>
    </source>
</evidence>
<dbReference type="PANTHER" id="PTHR35011">
    <property type="entry name" value="2,3-DIKETO-L-GULONATE TRAP TRANSPORTER SMALL PERMEASE PROTEIN YIAM"/>
    <property type="match status" value="1"/>
</dbReference>
<keyword evidence="4 9" id="KW-0997">Cell inner membrane</keyword>
<feature type="transmembrane region" description="Helical" evidence="9">
    <location>
        <begin position="126"/>
        <end position="145"/>
    </location>
</feature>
<name>A0A238LJC8_9RHOB</name>
<evidence type="ECO:0000313" key="11">
    <source>
        <dbReference type="EMBL" id="SMY09761.1"/>
    </source>
</evidence>
<proteinExistence type="inferred from homology"/>
<feature type="transmembrane region" description="Helical" evidence="9">
    <location>
        <begin position="85"/>
        <end position="106"/>
    </location>
</feature>
<dbReference type="GO" id="GO:0015740">
    <property type="term" value="P:C4-dicarboxylate transport"/>
    <property type="evidence" value="ECO:0007669"/>
    <property type="project" value="TreeGrafter"/>
</dbReference>
<keyword evidence="2 9" id="KW-0813">Transport</keyword>
<dbReference type="GO" id="GO:0022857">
    <property type="term" value="F:transmembrane transporter activity"/>
    <property type="evidence" value="ECO:0007669"/>
    <property type="project" value="UniProtKB-UniRule"/>
</dbReference>
<evidence type="ECO:0000256" key="2">
    <source>
        <dbReference type="ARBA" id="ARBA00022448"/>
    </source>
</evidence>
<keyword evidence="3" id="KW-1003">Cell membrane</keyword>